<organism evidence="5 6">
    <name type="scientific">Striga hermonthica</name>
    <name type="common">Purple witchweed</name>
    <name type="synonym">Buchnera hermonthica</name>
    <dbReference type="NCBI Taxonomy" id="68872"/>
    <lineage>
        <taxon>Eukaryota</taxon>
        <taxon>Viridiplantae</taxon>
        <taxon>Streptophyta</taxon>
        <taxon>Embryophyta</taxon>
        <taxon>Tracheophyta</taxon>
        <taxon>Spermatophyta</taxon>
        <taxon>Magnoliopsida</taxon>
        <taxon>eudicotyledons</taxon>
        <taxon>Gunneridae</taxon>
        <taxon>Pentapetalae</taxon>
        <taxon>asterids</taxon>
        <taxon>lamiids</taxon>
        <taxon>Lamiales</taxon>
        <taxon>Orobanchaceae</taxon>
        <taxon>Buchnereae</taxon>
        <taxon>Striga</taxon>
    </lineage>
</organism>
<dbReference type="PROSITE" id="PS50600">
    <property type="entry name" value="ULP_PROTEASE"/>
    <property type="match status" value="1"/>
</dbReference>
<feature type="non-terminal residue" evidence="5">
    <location>
        <position position="1"/>
    </location>
</feature>
<evidence type="ECO:0000256" key="1">
    <source>
        <dbReference type="ARBA" id="ARBA00005234"/>
    </source>
</evidence>
<dbReference type="GO" id="GO:0008234">
    <property type="term" value="F:cysteine-type peptidase activity"/>
    <property type="evidence" value="ECO:0007669"/>
    <property type="project" value="InterPro"/>
</dbReference>
<protein>
    <recommendedName>
        <fullName evidence="4">Ubiquitin-like protease family profile domain-containing protein</fullName>
    </recommendedName>
</protein>
<gene>
    <name evidence="5" type="ORF">SHERM_21980</name>
</gene>
<dbReference type="InterPro" id="IPR003653">
    <property type="entry name" value="Peptidase_C48_C"/>
</dbReference>
<keyword evidence="2" id="KW-0645">Protease</keyword>
<dbReference type="AlphaFoldDB" id="A0A9N7N2R8"/>
<dbReference type="Gene3D" id="3.40.395.10">
    <property type="entry name" value="Adenoviral Proteinase, Chain A"/>
    <property type="match status" value="1"/>
</dbReference>
<dbReference type="EMBL" id="CACSLK010026072">
    <property type="protein sequence ID" value="CAA0825196.1"/>
    <property type="molecule type" value="Genomic_DNA"/>
</dbReference>
<comment type="caution">
    <text evidence="5">The sequence shown here is derived from an EMBL/GenBank/DDBJ whole genome shotgun (WGS) entry which is preliminary data.</text>
</comment>
<dbReference type="GO" id="GO:0006508">
    <property type="term" value="P:proteolysis"/>
    <property type="evidence" value="ECO:0007669"/>
    <property type="project" value="UniProtKB-KW"/>
</dbReference>
<dbReference type="PANTHER" id="PTHR33018">
    <property type="entry name" value="OS10G0338966 PROTEIN-RELATED"/>
    <property type="match status" value="1"/>
</dbReference>
<feature type="domain" description="Ubiquitin-like protease family profile" evidence="4">
    <location>
        <begin position="1"/>
        <end position="140"/>
    </location>
</feature>
<evidence type="ECO:0000256" key="2">
    <source>
        <dbReference type="ARBA" id="ARBA00022670"/>
    </source>
</evidence>
<evidence type="ECO:0000259" key="4">
    <source>
        <dbReference type="PROSITE" id="PS50600"/>
    </source>
</evidence>
<accession>A0A9N7N2R8</accession>
<keyword evidence="3" id="KW-0378">Hydrolase</keyword>
<evidence type="ECO:0000313" key="6">
    <source>
        <dbReference type="Proteomes" id="UP001153555"/>
    </source>
</evidence>
<proteinExistence type="inferred from homology"/>
<dbReference type="Pfam" id="PF02902">
    <property type="entry name" value="Peptidase_C48"/>
    <property type="match status" value="1"/>
</dbReference>
<dbReference type="InterPro" id="IPR038765">
    <property type="entry name" value="Papain-like_cys_pep_sf"/>
</dbReference>
<name>A0A9N7N2R8_STRHE</name>
<dbReference type="SUPFAM" id="SSF54001">
    <property type="entry name" value="Cysteine proteinases"/>
    <property type="match status" value="1"/>
</dbReference>
<sequence>YLYEKFMVRKQLSKRFFFLSPHVTSFLVKKDEQIKAIVDLLVDNNAKDKLVLAPYNTSVHWVLLAINLKAETIYHLDPMHKDPDPHMTDVFNIVLRVFRAQIGVVSKKSKLHLRWKNIKCPKQANSVDCGYYVLKFIKDIIISDEMIIPDEYYPNYKCVQLSEEQVDEVREEWAKYVIQRC</sequence>
<evidence type="ECO:0000256" key="3">
    <source>
        <dbReference type="ARBA" id="ARBA00022801"/>
    </source>
</evidence>
<reference evidence="5" key="1">
    <citation type="submission" date="2019-12" db="EMBL/GenBank/DDBJ databases">
        <authorList>
            <person name="Scholes J."/>
        </authorList>
    </citation>
    <scope>NUCLEOTIDE SEQUENCE</scope>
</reference>
<keyword evidence="6" id="KW-1185">Reference proteome</keyword>
<feature type="non-terminal residue" evidence="5">
    <location>
        <position position="181"/>
    </location>
</feature>
<dbReference type="PANTHER" id="PTHR33018:SF34">
    <property type="entry name" value="OS02G0472350 PROTEIN"/>
    <property type="match status" value="1"/>
</dbReference>
<dbReference type="OrthoDB" id="1869436at2759"/>
<dbReference type="Proteomes" id="UP001153555">
    <property type="component" value="Unassembled WGS sequence"/>
</dbReference>
<comment type="similarity">
    <text evidence="1">Belongs to the peptidase C48 family.</text>
</comment>
<evidence type="ECO:0000313" key="5">
    <source>
        <dbReference type="EMBL" id="CAA0825196.1"/>
    </source>
</evidence>